<dbReference type="PANTHER" id="PTHR43808:SF8">
    <property type="entry name" value="PEPTIDASE M20 DIMERISATION DOMAIN-CONTAINING PROTEIN"/>
    <property type="match status" value="1"/>
</dbReference>
<proteinExistence type="inferred from homology"/>
<dbReference type="SUPFAM" id="SSF55031">
    <property type="entry name" value="Bacterial exopeptidase dimerisation domain"/>
    <property type="match status" value="1"/>
</dbReference>
<dbReference type="InterPro" id="IPR050072">
    <property type="entry name" value="Peptidase_M20A"/>
</dbReference>
<dbReference type="SUPFAM" id="SSF53187">
    <property type="entry name" value="Zn-dependent exopeptidases"/>
    <property type="match status" value="1"/>
</dbReference>
<keyword evidence="8" id="KW-1185">Reference proteome</keyword>
<dbReference type="Proteomes" id="UP001057375">
    <property type="component" value="Unassembled WGS sequence"/>
</dbReference>
<dbReference type="Pfam" id="PF07687">
    <property type="entry name" value="M20_dimer"/>
    <property type="match status" value="1"/>
</dbReference>
<dbReference type="PROSITE" id="PS00758">
    <property type="entry name" value="ARGE_DAPE_CPG2_1"/>
    <property type="match status" value="1"/>
</dbReference>
<evidence type="ECO:0000313" key="8">
    <source>
        <dbReference type="Proteomes" id="UP001057375"/>
    </source>
</evidence>
<evidence type="ECO:0000256" key="3">
    <source>
        <dbReference type="ARBA" id="ARBA00022723"/>
    </source>
</evidence>
<comment type="caution">
    <text evidence="7">The sequence shown here is derived from an EMBL/GenBank/DDBJ whole genome shotgun (WGS) entry which is preliminary data.</text>
</comment>
<dbReference type="InterPro" id="IPR011650">
    <property type="entry name" value="Peptidase_M20_dimer"/>
</dbReference>
<accession>A0ABQ5KWR4</accession>
<dbReference type="InterPro" id="IPR001261">
    <property type="entry name" value="ArgE/DapE_CS"/>
</dbReference>
<reference evidence="7" key="1">
    <citation type="submission" date="2022-03" db="EMBL/GenBank/DDBJ databases">
        <title>Draft genome sequence of Aduncisulcus paluster, a free-living microaerophilic Fornicata.</title>
        <authorList>
            <person name="Yuyama I."/>
            <person name="Kume K."/>
            <person name="Tamura T."/>
            <person name="Inagaki Y."/>
            <person name="Hashimoto T."/>
        </authorList>
    </citation>
    <scope>NUCLEOTIDE SEQUENCE</scope>
    <source>
        <strain evidence="7">NY0171</strain>
    </source>
</reference>
<dbReference type="Gene3D" id="3.30.70.360">
    <property type="match status" value="1"/>
</dbReference>
<keyword evidence="3" id="KW-0479">Metal-binding</keyword>
<feature type="domain" description="Peptidase M20 dimerisation" evidence="6">
    <location>
        <begin position="246"/>
        <end position="348"/>
    </location>
</feature>
<evidence type="ECO:0000313" key="7">
    <source>
        <dbReference type="EMBL" id="GKT35904.1"/>
    </source>
</evidence>
<sequence length="513" mass="57553">MNIDDKIAELAAKYNPLAVEILKECIRIPEDHYKEDPECGMSNHEGPRLEYLKKKIVEIGAVEKPEDVWFDEYGNIVWTVQDHDDGFPVEKKKVIMFDGHTDTVDPLPESWKDVIGEGIDCFKGLTDPEKVSEEALKGCIGWVPEKKEWHRTIFGRGSADQLSGVVSQVITTKILLELKSLGSLKNIIIISVGTTAEEDNDGAGPRYYFTHTLPESGWKQSLVPDLIVLTEGTGHSERSQLGIYRGQRGRMQIELEVIGKSCHGSMPHMGKNPVEWGSRILAEATDQVIRGEGILDHEFLGKGTRTASHCHVDTPSFCAVPQRVVYRFDRRTTVGETPDQCVADLEGLPSVAAAREAGLTVTVRIPLYEKLTWKGYNPNNEEVYMSWETPEDHAAVDAFVKSYKSQITERAPEEILERTKHIIKREPYVGCFVFSTDGVGVPIRETTEHKVDEEKRWIHKAGYTHPAMIGWGPGCEQNCHCLGECISYGEFQLAIAVLARMPSIYRDITTSEE</sequence>
<keyword evidence="4" id="KW-0378">Hydrolase</keyword>
<organism evidence="7 8">
    <name type="scientific">Aduncisulcus paluster</name>
    <dbReference type="NCBI Taxonomy" id="2918883"/>
    <lineage>
        <taxon>Eukaryota</taxon>
        <taxon>Metamonada</taxon>
        <taxon>Carpediemonas-like organisms</taxon>
        <taxon>Aduncisulcus</taxon>
    </lineage>
</organism>
<comment type="similarity">
    <text evidence="2">Belongs to the peptidase M20A family.</text>
</comment>
<dbReference type="Gene3D" id="3.40.630.10">
    <property type="entry name" value="Zn peptidases"/>
    <property type="match status" value="1"/>
</dbReference>
<evidence type="ECO:0000256" key="5">
    <source>
        <dbReference type="ARBA" id="ARBA00022833"/>
    </source>
</evidence>
<dbReference type="EMBL" id="BQXS01011093">
    <property type="protein sequence ID" value="GKT35904.1"/>
    <property type="molecule type" value="Genomic_DNA"/>
</dbReference>
<protein>
    <submittedName>
        <fullName evidence="7">Clan MH, family M20, peptidase T-like metallopeptidase</fullName>
    </submittedName>
</protein>
<dbReference type="PANTHER" id="PTHR43808">
    <property type="entry name" value="ACETYLORNITHINE DEACETYLASE"/>
    <property type="match status" value="1"/>
</dbReference>
<comment type="cofactor">
    <cofactor evidence="1">
        <name>Zn(2+)</name>
        <dbReference type="ChEBI" id="CHEBI:29105"/>
    </cofactor>
</comment>
<evidence type="ECO:0000256" key="1">
    <source>
        <dbReference type="ARBA" id="ARBA00001947"/>
    </source>
</evidence>
<name>A0ABQ5KWR4_9EUKA</name>
<evidence type="ECO:0000256" key="4">
    <source>
        <dbReference type="ARBA" id="ARBA00022801"/>
    </source>
</evidence>
<keyword evidence="5" id="KW-0862">Zinc</keyword>
<evidence type="ECO:0000259" key="6">
    <source>
        <dbReference type="Pfam" id="PF07687"/>
    </source>
</evidence>
<gene>
    <name evidence="7" type="ORF">ADUPG1_008968</name>
</gene>
<evidence type="ECO:0000256" key="2">
    <source>
        <dbReference type="ARBA" id="ARBA00006247"/>
    </source>
</evidence>
<dbReference type="InterPro" id="IPR036264">
    <property type="entry name" value="Bact_exopeptidase_dim_dom"/>
</dbReference>